<name>A0A8H4ILD3_9PEZI</name>
<evidence type="ECO:0000256" key="1">
    <source>
        <dbReference type="SAM" id="MobiDB-lite"/>
    </source>
</evidence>
<sequence length="240" mass="27023">MSTAAVVDHPSAAIPRTSASTATSEKARQDIPHQPLNRLRLVHDLNNPDVPASEILPGHIISSPYPGPTHTLDLSRLTTPSALFARALQTLTPTSDDYATQPYEQGFDFPALFSELRRLVAEDEGLEWPRTDFYVVAFRSVLKEELDRQRLGLLDEKSHEEAVESGGLLKYWFGVPDGERRNLATCFWHSRQNAADGGRGPWHKQARGAAIMYETIRFETRRLTVEEGVGGWSWEDWKDK</sequence>
<dbReference type="PANTHER" id="PTHR36986">
    <property type="entry name" value="UPF0643 PROTEIN PB2B2.08"/>
    <property type="match status" value="1"/>
</dbReference>
<feature type="region of interest" description="Disordered" evidence="1">
    <location>
        <begin position="1"/>
        <end position="29"/>
    </location>
</feature>
<accession>A0A8H4ILD3</accession>
<organism evidence="2 3">
    <name type="scientific">Botryosphaeria dothidea</name>
    <dbReference type="NCBI Taxonomy" id="55169"/>
    <lineage>
        <taxon>Eukaryota</taxon>
        <taxon>Fungi</taxon>
        <taxon>Dikarya</taxon>
        <taxon>Ascomycota</taxon>
        <taxon>Pezizomycotina</taxon>
        <taxon>Dothideomycetes</taxon>
        <taxon>Dothideomycetes incertae sedis</taxon>
        <taxon>Botryosphaeriales</taxon>
        <taxon>Botryosphaeriaceae</taxon>
        <taxon>Botryosphaeria</taxon>
    </lineage>
</organism>
<reference evidence="2" key="1">
    <citation type="submission" date="2020-04" db="EMBL/GenBank/DDBJ databases">
        <title>Genome Assembly and Annotation of Botryosphaeria dothidea sdau 11-99, a Latent Pathogen of Apple Fruit Ring Rot in China.</title>
        <authorList>
            <person name="Yu C."/>
            <person name="Diao Y."/>
            <person name="Lu Q."/>
            <person name="Zhao J."/>
            <person name="Cui S."/>
            <person name="Peng C."/>
            <person name="He B."/>
            <person name="Liu H."/>
        </authorList>
    </citation>
    <scope>NUCLEOTIDE SEQUENCE [LARGE SCALE GENOMIC DNA]</scope>
    <source>
        <strain evidence="2">Sdau11-99</strain>
    </source>
</reference>
<keyword evidence="3" id="KW-1185">Reference proteome</keyword>
<evidence type="ECO:0000313" key="2">
    <source>
        <dbReference type="EMBL" id="KAF4302138.1"/>
    </source>
</evidence>
<protein>
    <submittedName>
        <fullName evidence="2">Uncharacterized protein</fullName>
    </submittedName>
</protein>
<dbReference type="OrthoDB" id="2140489at2759"/>
<gene>
    <name evidence="2" type="ORF">GTA08_BOTSDO10525</name>
</gene>
<comment type="caution">
    <text evidence="2">The sequence shown here is derived from an EMBL/GenBank/DDBJ whole genome shotgun (WGS) entry which is preliminary data.</text>
</comment>
<dbReference type="AlphaFoldDB" id="A0A8H4ILD3"/>
<dbReference type="PANTHER" id="PTHR36986:SF1">
    <property type="entry name" value="UPF0643 PROTEIN PB2B2.08"/>
    <property type="match status" value="1"/>
</dbReference>
<dbReference type="Proteomes" id="UP000572817">
    <property type="component" value="Unassembled WGS sequence"/>
</dbReference>
<evidence type="ECO:0000313" key="3">
    <source>
        <dbReference type="Proteomes" id="UP000572817"/>
    </source>
</evidence>
<dbReference type="EMBL" id="WWBZ02000073">
    <property type="protein sequence ID" value="KAF4302138.1"/>
    <property type="molecule type" value="Genomic_DNA"/>
</dbReference>
<proteinExistence type="predicted"/>